<proteinExistence type="predicted"/>
<feature type="domain" description="OmpA-like" evidence="6">
    <location>
        <begin position="163"/>
        <end position="278"/>
    </location>
</feature>
<dbReference type="PROSITE" id="PS51257">
    <property type="entry name" value="PROKAR_LIPOPROTEIN"/>
    <property type="match status" value="1"/>
</dbReference>
<dbReference type="GO" id="GO:0009279">
    <property type="term" value="C:cell outer membrane"/>
    <property type="evidence" value="ECO:0007669"/>
    <property type="project" value="UniProtKB-SubCell"/>
</dbReference>
<dbReference type="CDD" id="cd07185">
    <property type="entry name" value="OmpA_C-like"/>
    <property type="match status" value="1"/>
</dbReference>
<dbReference type="SUPFAM" id="SSF103088">
    <property type="entry name" value="OmpA-like"/>
    <property type="match status" value="1"/>
</dbReference>
<evidence type="ECO:0000313" key="7">
    <source>
        <dbReference type="EMBL" id="TDQ84553.1"/>
    </source>
</evidence>
<accession>A0A4R6WYM6</accession>
<dbReference type="PROSITE" id="PS01068">
    <property type="entry name" value="OMPA_1"/>
    <property type="match status" value="1"/>
</dbReference>
<keyword evidence="3" id="KW-0998">Cell outer membrane</keyword>
<dbReference type="PANTHER" id="PTHR30329">
    <property type="entry name" value="STATOR ELEMENT OF FLAGELLAR MOTOR COMPLEX"/>
    <property type="match status" value="1"/>
</dbReference>
<comment type="subcellular location">
    <subcellularLocation>
        <location evidence="1">Cell outer membrane</location>
    </subcellularLocation>
</comment>
<dbReference type="PROSITE" id="PS51123">
    <property type="entry name" value="OMPA_2"/>
    <property type="match status" value="1"/>
</dbReference>
<protein>
    <submittedName>
        <fullName evidence="7">OOP family OmpA-OmpF porin</fullName>
    </submittedName>
</protein>
<evidence type="ECO:0000313" key="8">
    <source>
        <dbReference type="Proteomes" id="UP000295783"/>
    </source>
</evidence>
<gene>
    <name evidence="7" type="ORF">A8950_1111</name>
</gene>
<evidence type="ECO:0000256" key="3">
    <source>
        <dbReference type="ARBA" id="ARBA00023237"/>
    </source>
</evidence>
<keyword evidence="2 4" id="KW-0472">Membrane</keyword>
<dbReference type="InterPro" id="IPR006664">
    <property type="entry name" value="OMP_bac"/>
</dbReference>
<dbReference type="Pfam" id="PF00691">
    <property type="entry name" value="OmpA"/>
    <property type="match status" value="1"/>
</dbReference>
<dbReference type="InterPro" id="IPR006690">
    <property type="entry name" value="OMPA-like_CS"/>
</dbReference>
<evidence type="ECO:0000256" key="1">
    <source>
        <dbReference type="ARBA" id="ARBA00004442"/>
    </source>
</evidence>
<comment type="caution">
    <text evidence="7">The sequence shown here is derived from an EMBL/GenBank/DDBJ whole genome shotgun (WGS) entry which is preliminary data.</text>
</comment>
<evidence type="ECO:0000259" key="6">
    <source>
        <dbReference type="PROSITE" id="PS51123"/>
    </source>
</evidence>
<evidence type="ECO:0000256" key="2">
    <source>
        <dbReference type="ARBA" id="ARBA00023136"/>
    </source>
</evidence>
<feature type="chain" id="PRO_5020977364" evidence="5">
    <location>
        <begin position="18"/>
        <end position="278"/>
    </location>
</feature>
<keyword evidence="5" id="KW-0732">Signal</keyword>
<evidence type="ECO:0000256" key="4">
    <source>
        <dbReference type="PROSITE-ProRule" id="PRU00473"/>
    </source>
</evidence>
<dbReference type="PRINTS" id="PR01021">
    <property type="entry name" value="OMPADOMAIN"/>
</dbReference>
<dbReference type="InterPro" id="IPR050330">
    <property type="entry name" value="Bact_OuterMem_StrucFunc"/>
</dbReference>
<dbReference type="EMBL" id="SNYW01000006">
    <property type="protein sequence ID" value="TDQ84553.1"/>
    <property type="molecule type" value="Genomic_DNA"/>
</dbReference>
<organism evidence="7 8">
    <name type="scientific">Dongia mobilis</name>
    <dbReference type="NCBI Taxonomy" id="578943"/>
    <lineage>
        <taxon>Bacteria</taxon>
        <taxon>Pseudomonadati</taxon>
        <taxon>Pseudomonadota</taxon>
        <taxon>Alphaproteobacteria</taxon>
        <taxon>Rhodospirillales</taxon>
        <taxon>Dongiaceae</taxon>
        <taxon>Dongia</taxon>
    </lineage>
</organism>
<dbReference type="InterPro" id="IPR006665">
    <property type="entry name" value="OmpA-like"/>
</dbReference>
<evidence type="ECO:0000256" key="5">
    <source>
        <dbReference type="SAM" id="SignalP"/>
    </source>
</evidence>
<name>A0A4R6WYM6_9PROT</name>
<dbReference type="OrthoDB" id="189250at2"/>
<dbReference type="AlphaFoldDB" id="A0A4R6WYM6"/>
<keyword evidence="8" id="KW-1185">Reference proteome</keyword>
<dbReference type="Gene3D" id="3.30.1330.60">
    <property type="entry name" value="OmpA-like domain"/>
    <property type="match status" value="1"/>
</dbReference>
<dbReference type="Proteomes" id="UP000295783">
    <property type="component" value="Unassembled WGS sequence"/>
</dbReference>
<feature type="signal peptide" evidence="5">
    <location>
        <begin position="1"/>
        <end position="17"/>
    </location>
</feature>
<dbReference type="PANTHER" id="PTHR30329:SF21">
    <property type="entry name" value="LIPOPROTEIN YIAD-RELATED"/>
    <property type="match status" value="1"/>
</dbReference>
<sequence>MKMLRLLAVVGAVGFLAACTTDLDRIRTTEASGGTPFTQALTNEYRDLAVFEADEMFDWRDAGYFARRGLAAAGGEVVQPEDPANRDLPAAALGEVTDIRGRLLAALDGGARDNKPELAARAQARFDCWLEQQEENFQYDHISACKDELLAALAELEAAPAPVAEPAPAPNVYLVLFDFDRSNINDAAQAVINQVVADFQSNQSSAISVTGHTDRAGSDAYNEKLSERRADAVREALIAAGIPAEAIATAWRGESENAVPTADGVREQANRRAEIIVQ</sequence>
<dbReference type="InterPro" id="IPR036737">
    <property type="entry name" value="OmpA-like_sf"/>
</dbReference>
<reference evidence="7 8" key="1">
    <citation type="submission" date="2019-03" db="EMBL/GenBank/DDBJ databases">
        <title>Genomic Encyclopedia of Type Strains, Phase III (KMG-III): the genomes of soil and plant-associated and newly described type strains.</title>
        <authorList>
            <person name="Whitman W."/>
        </authorList>
    </citation>
    <scope>NUCLEOTIDE SEQUENCE [LARGE SCALE GENOMIC DNA]</scope>
    <source>
        <strain evidence="7 8">CGMCC 1.7660</strain>
    </source>
</reference>